<accession>A0A0G0QUB9</accession>
<keyword evidence="4" id="KW-0312">Gluconeogenesis</keyword>
<dbReference type="Proteomes" id="UP000034881">
    <property type="component" value="Unassembled WGS sequence"/>
</dbReference>
<name>A0A0G0QUB9_9BACT</name>
<dbReference type="GO" id="GO:0006096">
    <property type="term" value="P:glycolytic process"/>
    <property type="evidence" value="ECO:0007669"/>
    <property type="project" value="UniProtKB-UniPathway"/>
</dbReference>
<evidence type="ECO:0000256" key="3">
    <source>
        <dbReference type="ARBA" id="ARBA00011952"/>
    </source>
</evidence>
<dbReference type="InterPro" id="IPR010551">
    <property type="entry name" value="G6P_isomerase_prok"/>
</dbReference>
<dbReference type="SUPFAM" id="SSF51182">
    <property type="entry name" value="RmlC-like cupins"/>
    <property type="match status" value="1"/>
</dbReference>
<organism evidence="8 9">
    <name type="scientific">Candidatus Daviesbacteria bacterium GW2011_GWC2_40_12</name>
    <dbReference type="NCBI Taxonomy" id="1618431"/>
    <lineage>
        <taxon>Bacteria</taxon>
        <taxon>Candidatus Daviesiibacteriota</taxon>
    </lineage>
</organism>
<evidence type="ECO:0000256" key="2">
    <source>
        <dbReference type="ARBA" id="ARBA00006542"/>
    </source>
</evidence>
<comment type="caution">
    <text evidence="8">The sequence shown here is derived from an EMBL/GenBank/DDBJ whole genome shotgun (WGS) entry which is preliminary data.</text>
</comment>
<evidence type="ECO:0000256" key="4">
    <source>
        <dbReference type="ARBA" id="ARBA00022432"/>
    </source>
</evidence>
<evidence type="ECO:0000256" key="6">
    <source>
        <dbReference type="ARBA" id="ARBA00029321"/>
    </source>
</evidence>
<keyword evidence="5" id="KW-0324">Glycolysis</keyword>
<dbReference type="GO" id="GO:0005737">
    <property type="term" value="C:cytoplasm"/>
    <property type="evidence" value="ECO:0007669"/>
    <property type="project" value="InterPro"/>
</dbReference>
<comment type="pathway">
    <text evidence="1">Carbohydrate degradation; glycolysis; D-glyceraldehyde 3-phosphate and glycerone phosphate from D-glucose: step 2/4.</text>
</comment>
<evidence type="ECO:0000313" key="8">
    <source>
        <dbReference type="EMBL" id="KKR40951.1"/>
    </source>
</evidence>
<feature type="domain" description="Glucose-6-phosphate isomerase prokaryote" evidence="7">
    <location>
        <begin position="62"/>
        <end position="158"/>
    </location>
</feature>
<dbReference type="InterPro" id="IPR011051">
    <property type="entry name" value="RmlC_Cupin_sf"/>
</dbReference>
<evidence type="ECO:0000256" key="1">
    <source>
        <dbReference type="ARBA" id="ARBA00004926"/>
    </source>
</evidence>
<comment type="catalytic activity">
    <reaction evidence="6">
        <text>alpha-D-glucose 6-phosphate = beta-D-fructose 6-phosphate</text>
        <dbReference type="Rhea" id="RHEA:11816"/>
        <dbReference type="ChEBI" id="CHEBI:57634"/>
        <dbReference type="ChEBI" id="CHEBI:58225"/>
        <dbReference type="EC" id="5.3.1.9"/>
    </reaction>
</comment>
<dbReference type="AlphaFoldDB" id="A0A0G0QUB9"/>
<gene>
    <name evidence="8" type="ORF">UT77_C0017G0006</name>
</gene>
<comment type="similarity">
    <text evidence="2">Belongs to the archaeal-type GPI family.</text>
</comment>
<proteinExistence type="inferred from homology"/>
<reference evidence="8 9" key="1">
    <citation type="journal article" date="2015" name="Nature">
        <title>rRNA introns, odd ribosomes, and small enigmatic genomes across a large radiation of phyla.</title>
        <authorList>
            <person name="Brown C.T."/>
            <person name="Hug L.A."/>
            <person name="Thomas B.C."/>
            <person name="Sharon I."/>
            <person name="Castelle C.J."/>
            <person name="Singh A."/>
            <person name="Wilkins M.J."/>
            <person name="Williams K.H."/>
            <person name="Banfield J.F."/>
        </authorList>
    </citation>
    <scope>NUCLEOTIDE SEQUENCE [LARGE SCALE GENOMIC DNA]</scope>
</reference>
<evidence type="ECO:0000256" key="5">
    <source>
        <dbReference type="ARBA" id="ARBA00023152"/>
    </source>
</evidence>
<dbReference type="UniPathway" id="UPA00109">
    <property type="reaction ID" value="UER00181"/>
</dbReference>
<protein>
    <recommendedName>
        <fullName evidence="3">glucose-6-phosphate isomerase</fullName>
        <ecNumber evidence="3">5.3.1.9</ecNumber>
    </recommendedName>
</protein>
<dbReference type="Pfam" id="PF06560">
    <property type="entry name" value="GPI"/>
    <property type="match status" value="1"/>
</dbReference>
<sequence length="168" mass="18824">MVITKEFADLKPVLMPGVKKGIKYPYFQILDKDQVLFVVSSGLNGLEFNKTIGYCSLFPGVQIYQCLYGHGIMVMQRNDEAGEAKEFKVVSLSAGRVVSVPASWAMCIINTGSNFLVVLRNSAMNEKFFDTNPITKKHGLAYHVVEKKGDIAFEQNPNYRIHPQITTE</sequence>
<evidence type="ECO:0000259" key="7">
    <source>
        <dbReference type="Pfam" id="PF06560"/>
    </source>
</evidence>
<dbReference type="EC" id="5.3.1.9" evidence="3"/>
<evidence type="ECO:0000313" key="9">
    <source>
        <dbReference type="Proteomes" id="UP000034881"/>
    </source>
</evidence>
<dbReference type="InterPro" id="IPR014710">
    <property type="entry name" value="RmlC-like_jellyroll"/>
</dbReference>
<dbReference type="GO" id="GO:0006094">
    <property type="term" value="P:gluconeogenesis"/>
    <property type="evidence" value="ECO:0007669"/>
    <property type="project" value="UniProtKB-KW"/>
</dbReference>
<dbReference type="Gene3D" id="2.60.120.10">
    <property type="entry name" value="Jelly Rolls"/>
    <property type="match status" value="1"/>
</dbReference>
<dbReference type="GO" id="GO:0004347">
    <property type="term" value="F:glucose-6-phosphate isomerase activity"/>
    <property type="evidence" value="ECO:0007669"/>
    <property type="project" value="UniProtKB-EC"/>
</dbReference>
<dbReference type="EMBL" id="LBYB01000017">
    <property type="protein sequence ID" value="KKR40951.1"/>
    <property type="molecule type" value="Genomic_DNA"/>
</dbReference>